<dbReference type="Gene3D" id="3.30.450.80">
    <property type="entry name" value="Transcription factor LuxR-like, autoinducer-binding domain"/>
    <property type="match status" value="1"/>
</dbReference>
<dbReference type="Proteomes" id="UP000254720">
    <property type="component" value="Unassembled WGS sequence"/>
</dbReference>
<accession>A0A370GDF2</accession>
<dbReference type="EMBL" id="QQAX01000021">
    <property type="protein sequence ID" value="RDI41109.1"/>
    <property type="molecule type" value="Genomic_DNA"/>
</dbReference>
<dbReference type="AlphaFoldDB" id="A0A370GDF2"/>
<gene>
    <name evidence="1" type="ORF">C8D86_1217</name>
</gene>
<dbReference type="InterPro" id="IPR036693">
    <property type="entry name" value="TF_LuxR_autoind-bd_dom_sf"/>
</dbReference>
<reference evidence="1 2" key="1">
    <citation type="submission" date="2018-07" db="EMBL/GenBank/DDBJ databases">
        <title>Genomic Encyclopedia of Type Strains, Phase IV (KMG-IV): sequencing the most valuable type-strain genomes for metagenomic binning, comparative biology and taxonomic classification.</title>
        <authorList>
            <person name="Goeker M."/>
        </authorList>
    </citation>
    <scope>NUCLEOTIDE SEQUENCE [LARGE SCALE GENOMIC DNA]</scope>
    <source>
        <strain evidence="1 2">DSM 16500</strain>
    </source>
</reference>
<protein>
    <submittedName>
        <fullName evidence="1">Autoinducer binding domain-containing protein</fullName>
    </submittedName>
</protein>
<dbReference type="RefSeq" id="WP_114834988.1">
    <property type="nucleotide sequence ID" value="NZ_LR699117.1"/>
</dbReference>
<keyword evidence="2" id="KW-1185">Reference proteome</keyword>
<evidence type="ECO:0000313" key="2">
    <source>
        <dbReference type="Proteomes" id="UP000254720"/>
    </source>
</evidence>
<organism evidence="1 2">
    <name type="scientific">Aquicella lusitana</name>
    <dbReference type="NCBI Taxonomy" id="254246"/>
    <lineage>
        <taxon>Bacteria</taxon>
        <taxon>Pseudomonadati</taxon>
        <taxon>Pseudomonadota</taxon>
        <taxon>Gammaproteobacteria</taxon>
        <taxon>Legionellales</taxon>
        <taxon>Coxiellaceae</taxon>
        <taxon>Aquicella</taxon>
    </lineage>
</organism>
<proteinExistence type="predicted"/>
<evidence type="ECO:0000313" key="1">
    <source>
        <dbReference type="EMBL" id="RDI41109.1"/>
    </source>
</evidence>
<name>A0A370GDF2_9COXI</name>
<sequence>MIHTIEKKLIIVNREAKLHRYTNESCIDAANIFHNIEKAIGCTYLIYMYENLVTNEKFVYSSNWEWQDLLIGEKLINHCPIFSTAFNYLEKRNSGHIFVPWHLSPPSTREERNVCGLRSEFNIAHGFGYGAKGNGARETLAFGGDAKDSSFYKNFIASPNIFYDTLCKMRLGVLLKDHENKRIFNLIKTEQ</sequence>
<dbReference type="GO" id="GO:0003677">
    <property type="term" value="F:DNA binding"/>
    <property type="evidence" value="ECO:0007669"/>
    <property type="project" value="UniProtKB-KW"/>
</dbReference>
<comment type="caution">
    <text evidence="1">The sequence shown here is derived from an EMBL/GenBank/DDBJ whole genome shotgun (WGS) entry which is preliminary data.</text>
</comment>
<dbReference type="OrthoDB" id="5662946at2"/>